<proteinExistence type="predicted"/>
<dbReference type="HOGENOM" id="CLU_577575_0_0_1"/>
<feature type="region of interest" description="Disordered" evidence="1">
    <location>
        <begin position="1"/>
        <end position="31"/>
    </location>
</feature>
<sequence length="473" mass="51594">MPQPKNYNPARGETPTYIKNRSRQSSGGLGDKSEIYYLNSYTGGTGSNASNSNNNTTFSGINFMSNGANSLEGGFGNNNHFRNLNSYSDTSGSLKGGAGKFRDRKSLYGDGIMYGSGESGLAPKKSHNNFLGVICDSETINRAFYNSSGKVSYISRMHSNSGSFSDFGNENNLYNFEGRPRVCSLAGQHISQHISPNSDTSIIASLRNQSLGHNRGASAYARESDAFSRNAAYYPRTLASQENVADAFGGPIKTFVGASDGEGVGSGDLPGAEYGGGYDARGVGIPINGSGVCPLSGTAAANAVNWNLEFKTDGEIIIHYPTSDNNNVWSVGGNGILYMASNHGGIDQGMMFRRLSPGKYQIVSNSQMCVTYIPARERFEMQRCHDTQFQEFAITYDLNGGNCCAYEIYQWIVTPFGRYRKEYDSKKHHRVGDRQHPLNGYYFNYSNAGLNELNREINMMASIVNAQNDLAQW</sequence>
<dbReference type="EMBL" id="KE647363">
    <property type="protein sequence ID" value="EQB59795.1"/>
    <property type="molecule type" value="Genomic_DNA"/>
</dbReference>
<organism evidence="2 3">
    <name type="scientific">Vairimorpha apis BRL 01</name>
    <dbReference type="NCBI Taxonomy" id="1037528"/>
    <lineage>
        <taxon>Eukaryota</taxon>
        <taxon>Fungi</taxon>
        <taxon>Fungi incertae sedis</taxon>
        <taxon>Microsporidia</taxon>
        <taxon>Nosematidae</taxon>
        <taxon>Vairimorpha</taxon>
    </lineage>
</organism>
<name>T0MFE0_9MICR</name>
<gene>
    <name evidence="2" type="ORF">NAPIS_ORF02623</name>
</gene>
<evidence type="ECO:0000313" key="2">
    <source>
        <dbReference type="EMBL" id="EQB59795.1"/>
    </source>
</evidence>
<protein>
    <submittedName>
        <fullName evidence="2">Uncharacterized protein</fullName>
    </submittedName>
</protein>
<evidence type="ECO:0000256" key="1">
    <source>
        <dbReference type="SAM" id="MobiDB-lite"/>
    </source>
</evidence>
<feature type="compositionally biased region" description="Polar residues" evidence="1">
    <location>
        <begin position="17"/>
        <end position="26"/>
    </location>
</feature>
<dbReference type="AlphaFoldDB" id="T0MFE0"/>
<keyword evidence="3" id="KW-1185">Reference proteome</keyword>
<dbReference type="VEuPathDB" id="MicrosporidiaDB:NAPIS_ORF02623"/>
<reference evidence="2 3" key="1">
    <citation type="journal article" date="2013" name="BMC Genomics">
        <title>Genome sequencing and comparative genomics of honey bee microsporidia, Nosema apis reveal novel insights into host-parasite interactions.</title>
        <authorList>
            <person name="Chen Yp."/>
            <person name="Pettis J.S."/>
            <person name="Zhao Y."/>
            <person name="Liu X."/>
            <person name="Tallon L.J."/>
            <person name="Sadzewicz L.D."/>
            <person name="Li R."/>
            <person name="Zheng H."/>
            <person name="Huang S."/>
            <person name="Zhang X."/>
            <person name="Hamilton M.C."/>
            <person name="Pernal S.F."/>
            <person name="Melathopoulos A.P."/>
            <person name="Yan X."/>
            <person name="Evans J.D."/>
        </authorList>
    </citation>
    <scope>NUCLEOTIDE SEQUENCE [LARGE SCALE GENOMIC DNA]</scope>
    <source>
        <strain evidence="2 3">BRL 01</strain>
    </source>
</reference>
<accession>T0MFE0</accession>
<evidence type="ECO:0000313" key="3">
    <source>
        <dbReference type="Proteomes" id="UP000053780"/>
    </source>
</evidence>
<dbReference type="Proteomes" id="UP000053780">
    <property type="component" value="Unassembled WGS sequence"/>
</dbReference>